<dbReference type="OrthoDB" id="9782299at2"/>
<protein>
    <submittedName>
        <fullName evidence="4">Uncharacterized protein</fullName>
    </submittedName>
</protein>
<dbReference type="InterPro" id="IPR011711">
    <property type="entry name" value="GntR_C"/>
</dbReference>
<evidence type="ECO:0000256" key="2">
    <source>
        <dbReference type="ARBA" id="ARBA00023125"/>
    </source>
</evidence>
<dbReference type="PANTHER" id="PTHR43537">
    <property type="entry name" value="TRANSCRIPTIONAL REGULATOR, GNTR FAMILY"/>
    <property type="match status" value="1"/>
</dbReference>
<evidence type="ECO:0000256" key="3">
    <source>
        <dbReference type="ARBA" id="ARBA00023163"/>
    </source>
</evidence>
<dbReference type="AlphaFoldDB" id="A0A402D3Z5"/>
<dbReference type="FunCoup" id="A0A402D3Z5">
    <property type="interactions" value="153"/>
</dbReference>
<dbReference type="Gene3D" id="1.20.120.530">
    <property type="entry name" value="GntR ligand-binding domain-like"/>
    <property type="match status" value="1"/>
</dbReference>
<dbReference type="GO" id="GO:0003677">
    <property type="term" value="F:DNA binding"/>
    <property type="evidence" value="ECO:0007669"/>
    <property type="project" value="UniProtKB-KW"/>
</dbReference>
<keyword evidence="1" id="KW-0805">Transcription regulation</keyword>
<dbReference type="Proteomes" id="UP000287394">
    <property type="component" value="Chromosome"/>
</dbReference>
<sequence>MVYNVMDTGNFAARFPNADLRELMEVRRGLELEAVRLAALRRTDEELEQLTQLLAQQRQAAQEGESWRFLEADIAFHLGVAAAAHNPILLALYEDFETPLRSLVVANMEKYPLATHCDIHEELLNAIQSQDTALAAQVAERFLTTLEEQLETPHG</sequence>
<dbReference type="SMART" id="SM00895">
    <property type="entry name" value="FCD"/>
    <property type="match status" value="1"/>
</dbReference>
<dbReference type="EMBL" id="AP025739">
    <property type="protein sequence ID" value="BDI29734.1"/>
    <property type="molecule type" value="Genomic_DNA"/>
</dbReference>
<accession>A0A402D3Z5</accession>
<reference evidence="4 5" key="1">
    <citation type="journal article" date="2019" name="Int. J. Syst. Evol. Microbiol.">
        <title>Capsulimonas corticalis gen. nov., sp. nov., an aerobic capsulated bacterium, of a novel bacterial order, Capsulimonadales ord. nov., of the class Armatimonadia of the phylum Armatimonadetes.</title>
        <authorList>
            <person name="Li J."/>
            <person name="Kudo C."/>
            <person name="Tonouchi A."/>
        </authorList>
    </citation>
    <scope>NUCLEOTIDE SEQUENCE [LARGE SCALE GENOMIC DNA]</scope>
    <source>
        <strain evidence="4 5">AX-7</strain>
    </source>
</reference>
<keyword evidence="3" id="KW-0804">Transcription</keyword>
<evidence type="ECO:0000313" key="4">
    <source>
        <dbReference type="EMBL" id="BDI29734.1"/>
    </source>
</evidence>
<dbReference type="InterPro" id="IPR008920">
    <property type="entry name" value="TF_FadR/GntR_C"/>
</dbReference>
<dbReference type="RefSeq" id="WP_119324167.1">
    <property type="nucleotide sequence ID" value="NZ_AP025739.1"/>
</dbReference>
<keyword evidence="2" id="KW-0238">DNA-binding</keyword>
<evidence type="ECO:0000313" key="5">
    <source>
        <dbReference type="Proteomes" id="UP000287394"/>
    </source>
</evidence>
<dbReference type="Pfam" id="PF07729">
    <property type="entry name" value="FCD"/>
    <property type="match status" value="1"/>
</dbReference>
<dbReference type="SUPFAM" id="SSF48008">
    <property type="entry name" value="GntR ligand-binding domain-like"/>
    <property type="match status" value="1"/>
</dbReference>
<keyword evidence="5" id="KW-1185">Reference proteome</keyword>
<evidence type="ECO:0000256" key="1">
    <source>
        <dbReference type="ARBA" id="ARBA00023015"/>
    </source>
</evidence>
<gene>
    <name evidence="4" type="ORF">CCAX7_17850</name>
</gene>
<organism evidence="4 5">
    <name type="scientific">Capsulimonas corticalis</name>
    <dbReference type="NCBI Taxonomy" id="2219043"/>
    <lineage>
        <taxon>Bacteria</taxon>
        <taxon>Bacillati</taxon>
        <taxon>Armatimonadota</taxon>
        <taxon>Armatimonadia</taxon>
        <taxon>Capsulimonadales</taxon>
        <taxon>Capsulimonadaceae</taxon>
        <taxon>Capsulimonas</taxon>
    </lineage>
</organism>
<dbReference type="KEGG" id="ccot:CCAX7_17850"/>
<name>A0A402D3Z5_9BACT</name>
<proteinExistence type="predicted"/>
<dbReference type="PANTHER" id="PTHR43537:SF47">
    <property type="entry name" value="REGULATORY PROTEIN GNTR HTH"/>
    <property type="match status" value="1"/>
</dbReference>